<dbReference type="Gene3D" id="3.40.190.10">
    <property type="entry name" value="Periplasmic binding protein-like II"/>
    <property type="match status" value="2"/>
</dbReference>
<dbReference type="STRING" id="1508389.SAMN05444003_0853"/>
<evidence type="ECO:0000256" key="2">
    <source>
        <dbReference type="ARBA" id="ARBA00008520"/>
    </source>
</evidence>
<protein>
    <submittedName>
        <fullName evidence="5">Maltose-binding protein /trehalose-binding protein /sucrose-binding protein</fullName>
    </submittedName>
</protein>
<keyword evidence="4" id="KW-0732">Signal</keyword>
<gene>
    <name evidence="5" type="ORF">SAMN05444003_0853</name>
</gene>
<keyword evidence="6" id="KW-1185">Reference proteome</keyword>
<evidence type="ECO:0000256" key="4">
    <source>
        <dbReference type="SAM" id="SignalP"/>
    </source>
</evidence>
<dbReference type="Pfam" id="PF01547">
    <property type="entry name" value="SBP_bac_1"/>
    <property type="match status" value="1"/>
</dbReference>
<comment type="subcellular location">
    <subcellularLocation>
        <location evidence="1">Periplasm</location>
    </subcellularLocation>
</comment>
<dbReference type="Proteomes" id="UP000184074">
    <property type="component" value="Unassembled WGS sequence"/>
</dbReference>
<dbReference type="InterPro" id="IPR006059">
    <property type="entry name" value="SBP"/>
</dbReference>
<dbReference type="RefSeq" id="WP_072899553.1">
    <property type="nucleotide sequence ID" value="NZ_FQXB01000001.1"/>
</dbReference>
<keyword evidence="3" id="KW-0813">Transport</keyword>
<evidence type="ECO:0000256" key="3">
    <source>
        <dbReference type="ARBA" id="ARBA00022448"/>
    </source>
</evidence>
<dbReference type="PANTHER" id="PTHR43649">
    <property type="entry name" value="ARABINOSE-BINDING PROTEIN-RELATED"/>
    <property type="match status" value="1"/>
</dbReference>
<dbReference type="GO" id="GO:0042597">
    <property type="term" value="C:periplasmic space"/>
    <property type="evidence" value="ECO:0007669"/>
    <property type="project" value="UniProtKB-SubCell"/>
</dbReference>
<evidence type="ECO:0000256" key="1">
    <source>
        <dbReference type="ARBA" id="ARBA00004418"/>
    </source>
</evidence>
<name>A0A1M5MKC5_9RHOB</name>
<dbReference type="InterPro" id="IPR050490">
    <property type="entry name" value="Bact_solute-bd_prot1"/>
</dbReference>
<reference evidence="5 6" key="1">
    <citation type="submission" date="2016-11" db="EMBL/GenBank/DDBJ databases">
        <authorList>
            <person name="Jaros S."/>
            <person name="Januszkiewicz K."/>
            <person name="Wedrychowicz H."/>
        </authorList>
    </citation>
    <scope>NUCLEOTIDE SEQUENCE [LARGE SCALE GENOMIC DNA]</scope>
    <source>
        <strain evidence="5 6">DSM 28715</strain>
    </source>
</reference>
<dbReference type="AlphaFoldDB" id="A0A1M5MKC5"/>
<sequence>MKKTLYASAASVALLASAAHAGGHLVFAPGEGDFSWDEYEAYAAGAPDLSGQTVTVFGPWLSPEDDIFRSAIAYFVDATGAEVTYTGSDGFEQQIVIDAEAGSPPNIAVFPQPGLAANMAAQGLLTPLGGDMASWVSDNYAAGSSWVDLGTYADANGDDQFYGFFYNVNVKSLVWYVPENFEDAGYDIPETMEDLIALSEQIIADGDTPWCIGLGSGPATGWPATDWVEDIMLRTQSPADYDAWVSNELKFNDPKVIEALNTFGMFAKNDDMVAGGAGAVGSTDFRDSPAGLFTSPPQCYMHKQASFIPAFMPEDVVIGEDADFFYFPSFAEKDLGNPVLGGGTLMAVTDPSDATMAFMEFLQQPIAHEIMMAQTGFLTPHSGVNLDAYKDATLRGQGEILQNATTFRFDGSDLMPGAIGAGTFWTGMVDFVGGASAEDVADAIQNSWDALN</sequence>
<evidence type="ECO:0000313" key="5">
    <source>
        <dbReference type="EMBL" id="SHG77223.1"/>
    </source>
</evidence>
<feature type="signal peptide" evidence="4">
    <location>
        <begin position="1"/>
        <end position="21"/>
    </location>
</feature>
<accession>A0A1M5MKC5</accession>
<organism evidence="5 6">
    <name type="scientific">Cognatiyoonia sediminum</name>
    <dbReference type="NCBI Taxonomy" id="1508389"/>
    <lineage>
        <taxon>Bacteria</taxon>
        <taxon>Pseudomonadati</taxon>
        <taxon>Pseudomonadota</taxon>
        <taxon>Alphaproteobacteria</taxon>
        <taxon>Rhodobacterales</taxon>
        <taxon>Paracoccaceae</taxon>
        <taxon>Cognatiyoonia</taxon>
    </lineage>
</organism>
<proteinExistence type="inferred from homology"/>
<comment type="similarity">
    <text evidence="2">Belongs to the bacterial solute-binding protein 1 family.</text>
</comment>
<dbReference type="SUPFAM" id="SSF53850">
    <property type="entry name" value="Periplasmic binding protein-like II"/>
    <property type="match status" value="1"/>
</dbReference>
<feature type="chain" id="PRO_5009912351" evidence="4">
    <location>
        <begin position="22"/>
        <end position="452"/>
    </location>
</feature>
<evidence type="ECO:0000313" key="6">
    <source>
        <dbReference type="Proteomes" id="UP000184074"/>
    </source>
</evidence>
<dbReference type="EMBL" id="FQXB01000001">
    <property type="protein sequence ID" value="SHG77223.1"/>
    <property type="molecule type" value="Genomic_DNA"/>
</dbReference>
<dbReference type="PANTHER" id="PTHR43649:SF29">
    <property type="entry name" value="OSMOPROTECTIVE COMPOUNDS-BINDING PROTEIN GGTB"/>
    <property type="match status" value="1"/>
</dbReference>
<dbReference type="OrthoDB" id="8663148at2"/>